<keyword evidence="2" id="KW-1185">Reference proteome</keyword>
<dbReference type="GO" id="GO:0005884">
    <property type="term" value="C:actin filament"/>
    <property type="evidence" value="ECO:0007669"/>
    <property type="project" value="TreeGrafter"/>
</dbReference>
<evidence type="ECO:0000313" key="2">
    <source>
        <dbReference type="Proteomes" id="UP000188268"/>
    </source>
</evidence>
<dbReference type="PANTHER" id="PTHR45691">
    <property type="entry name" value="PROTEIN DIAPHANOUS"/>
    <property type="match status" value="1"/>
</dbReference>
<name>A0A1R3IBV6_COCAP</name>
<dbReference type="InterPro" id="IPR051412">
    <property type="entry name" value="Formin_Homology_Diaphanous_sf"/>
</dbReference>
<dbReference type="PANTHER" id="PTHR45691:SF1">
    <property type="entry name" value="FH2 DOMAIN-CONTAINING PROTEIN 1-RELATED"/>
    <property type="match status" value="1"/>
</dbReference>
<dbReference type="GO" id="GO:0030041">
    <property type="term" value="P:actin filament polymerization"/>
    <property type="evidence" value="ECO:0007669"/>
    <property type="project" value="TreeGrafter"/>
</dbReference>
<proteinExistence type="predicted"/>
<organism evidence="1 2">
    <name type="scientific">Corchorus capsularis</name>
    <name type="common">Jute</name>
    <dbReference type="NCBI Taxonomy" id="210143"/>
    <lineage>
        <taxon>Eukaryota</taxon>
        <taxon>Viridiplantae</taxon>
        <taxon>Streptophyta</taxon>
        <taxon>Embryophyta</taxon>
        <taxon>Tracheophyta</taxon>
        <taxon>Spermatophyta</taxon>
        <taxon>Magnoliopsida</taxon>
        <taxon>eudicotyledons</taxon>
        <taxon>Gunneridae</taxon>
        <taxon>Pentapetalae</taxon>
        <taxon>rosids</taxon>
        <taxon>malvids</taxon>
        <taxon>Malvales</taxon>
        <taxon>Malvaceae</taxon>
        <taxon>Grewioideae</taxon>
        <taxon>Apeibeae</taxon>
        <taxon>Corchorus</taxon>
    </lineage>
</organism>
<reference evidence="1 2" key="1">
    <citation type="submission" date="2013-09" db="EMBL/GenBank/DDBJ databases">
        <title>Corchorus capsularis genome sequencing.</title>
        <authorList>
            <person name="Alam M."/>
            <person name="Haque M.S."/>
            <person name="Islam M.S."/>
            <person name="Emdad E.M."/>
            <person name="Islam M.M."/>
            <person name="Ahmed B."/>
            <person name="Halim A."/>
            <person name="Hossen Q.M.M."/>
            <person name="Hossain M.Z."/>
            <person name="Ahmed R."/>
            <person name="Khan M.M."/>
            <person name="Islam R."/>
            <person name="Rashid M.M."/>
            <person name="Khan S.A."/>
            <person name="Rahman M.S."/>
            <person name="Alam M."/>
        </authorList>
    </citation>
    <scope>NUCLEOTIDE SEQUENCE [LARGE SCALE GENOMIC DNA]</scope>
    <source>
        <strain evidence="2">cv. CVL-1</strain>
        <tissue evidence="1">Whole seedling</tissue>
    </source>
</reference>
<gene>
    <name evidence="1" type="ORF">CCACVL1_13202</name>
</gene>
<sequence length="529" mass="59875">MNRKKDDIKTEKRILIDDDMNLKSSKLARVVPFPKPPWDRNQEEKEDIKIKEDFVPPWDKEVTGGDLAHCRYPMDRKKEDIEDVKIEGDFVGDLKSSKLVRVIPLPRPPWDEGASKLVRVIPLPRPPWDRKKEDITTEGDLAHCRYKKEDIEDVKIEGDFVRDLPRPPWDRKKEDITTERVIPLPRPPWDRKKEDIITERVIPPPPMDPVVVRKPPPIPCGGTYVTLRNEESFERFGVHPLCVVAIDSFNNKYINSLLLAARSLSIMSSSVPPPFIHVLSSKKHIHPEEDIKIEEDFVPKAVPSKKHKHPMDAMEAMGPKKEDIRTEGDFVHLVRPPPPMDPVLCPPSLEGVLPPLWSRALKDFVRTGSLLRLPPGMRKPKPPPMPPMDPILPPTDPVVRTLKPPMDPIPPPIPSDTILPPIPRDLKPPIDPVLPPIPPIPMDPVVSKPPPMVRPVLPPIPVVVRPVLPPVGMPPPMPLPPVRMPPPMPPPLYPEGSSEPIRGEVCFEMLGLHPLCVLAIYAFNKKYVR</sequence>
<dbReference type="Gramene" id="OMO80044">
    <property type="protein sequence ID" value="OMO80044"/>
    <property type="gene ID" value="CCACVL1_13202"/>
</dbReference>
<accession>A0A1R3IBV6</accession>
<dbReference type="Proteomes" id="UP000188268">
    <property type="component" value="Unassembled WGS sequence"/>
</dbReference>
<evidence type="ECO:0000313" key="1">
    <source>
        <dbReference type="EMBL" id="OMO80044.1"/>
    </source>
</evidence>
<protein>
    <submittedName>
        <fullName evidence="1">Uncharacterized protein</fullName>
    </submittedName>
</protein>
<comment type="caution">
    <text evidence="1">The sequence shown here is derived from an EMBL/GenBank/DDBJ whole genome shotgun (WGS) entry which is preliminary data.</text>
</comment>
<dbReference type="AlphaFoldDB" id="A0A1R3IBV6"/>
<dbReference type="EMBL" id="AWWV01010331">
    <property type="protein sequence ID" value="OMO80044.1"/>
    <property type="molecule type" value="Genomic_DNA"/>
</dbReference>